<dbReference type="InterPro" id="IPR041260">
    <property type="entry name" value="Sld7_C"/>
</dbReference>
<feature type="compositionally biased region" description="Low complexity" evidence="1">
    <location>
        <begin position="280"/>
        <end position="294"/>
    </location>
</feature>
<feature type="compositionally biased region" description="Basic residues" evidence="1">
    <location>
        <begin position="353"/>
        <end position="362"/>
    </location>
</feature>
<reference evidence="4" key="1">
    <citation type="journal article" date="2020" name="Stud. Mycol.">
        <title>101 Dothideomycetes genomes: A test case for predicting lifestyles and emergence of pathogens.</title>
        <authorList>
            <person name="Haridas S."/>
            <person name="Albert R."/>
            <person name="Binder M."/>
            <person name="Bloem J."/>
            <person name="LaButti K."/>
            <person name="Salamov A."/>
            <person name="Andreopoulos B."/>
            <person name="Baker S."/>
            <person name="Barry K."/>
            <person name="Bills G."/>
            <person name="Bluhm B."/>
            <person name="Cannon C."/>
            <person name="Castanera R."/>
            <person name="Culley D."/>
            <person name="Daum C."/>
            <person name="Ezra D."/>
            <person name="Gonzalez J."/>
            <person name="Henrissat B."/>
            <person name="Kuo A."/>
            <person name="Liang C."/>
            <person name="Lipzen A."/>
            <person name="Lutzoni F."/>
            <person name="Magnuson J."/>
            <person name="Mondo S."/>
            <person name="Nolan M."/>
            <person name="Ohm R."/>
            <person name="Pangilinan J."/>
            <person name="Park H.-J."/>
            <person name="Ramirez L."/>
            <person name="Alfaro M."/>
            <person name="Sun H."/>
            <person name="Tritt A."/>
            <person name="Yoshinaga Y."/>
            <person name="Zwiers L.-H."/>
            <person name="Turgeon B."/>
            <person name="Goodwin S."/>
            <person name="Spatafora J."/>
            <person name="Crous P."/>
            <person name="Grigoriev I."/>
        </authorList>
    </citation>
    <scope>NUCLEOTIDE SEQUENCE [LARGE SCALE GENOMIC DNA]</scope>
    <source>
        <strain evidence="4">CBS 304.66</strain>
    </source>
</reference>
<feature type="region of interest" description="Disordered" evidence="1">
    <location>
        <begin position="448"/>
        <end position="476"/>
    </location>
</feature>
<evidence type="ECO:0000313" key="4">
    <source>
        <dbReference type="Proteomes" id="UP000800093"/>
    </source>
</evidence>
<dbReference type="AlphaFoldDB" id="A0A9P4KEA0"/>
<keyword evidence="4" id="KW-1185">Reference proteome</keyword>
<evidence type="ECO:0000313" key="3">
    <source>
        <dbReference type="EMBL" id="KAF2267607.1"/>
    </source>
</evidence>
<dbReference type="Pfam" id="PF18596">
    <property type="entry name" value="Sld7_C"/>
    <property type="match status" value="1"/>
</dbReference>
<accession>A0A9P4KEA0</accession>
<protein>
    <recommendedName>
        <fullName evidence="2">Sld7 C-terminal domain-containing protein</fullName>
    </recommendedName>
</protein>
<gene>
    <name evidence="3" type="ORF">CC78DRAFT_566069</name>
</gene>
<feature type="region of interest" description="Disordered" evidence="1">
    <location>
        <begin position="265"/>
        <end position="317"/>
    </location>
</feature>
<organism evidence="3 4">
    <name type="scientific">Lojkania enalia</name>
    <dbReference type="NCBI Taxonomy" id="147567"/>
    <lineage>
        <taxon>Eukaryota</taxon>
        <taxon>Fungi</taxon>
        <taxon>Dikarya</taxon>
        <taxon>Ascomycota</taxon>
        <taxon>Pezizomycotina</taxon>
        <taxon>Dothideomycetes</taxon>
        <taxon>Pleosporomycetidae</taxon>
        <taxon>Pleosporales</taxon>
        <taxon>Pleosporales incertae sedis</taxon>
        <taxon>Lojkania</taxon>
    </lineage>
</organism>
<dbReference type="Proteomes" id="UP000800093">
    <property type="component" value="Unassembled WGS sequence"/>
</dbReference>
<dbReference type="EMBL" id="ML986590">
    <property type="protein sequence ID" value="KAF2267607.1"/>
    <property type="molecule type" value="Genomic_DNA"/>
</dbReference>
<sequence length="509" mass="55895">MADVWRGDILLSDGTVIPQITLASPNVASTALLSSATLRFLSVVDTARIPLYLSAGPSLDVWTTSKVAEQWFHSRLLSKALENSPIEDSRQEWWTCARSQSPIGILTQVEGDCKLLNGPNITEILFYGTIAAPVDGFLPTPPSSSPDLSDVRNERLPELRVHALPISSELIHKSILPIFPPLPPCANASESPLVHEPQFLSPQFRPERIRTRSPKRKQDIFDEAKQLQKKARRKGGESVAAAAAKAKDAPPTFTHRKSLSIDTRATPLPDIRPASANDILSHPSSRMLSRSPSMTFDVRPTSRKGLVDGQGKRSTLSRVATVPLRPEEPTIETRNKEALSRVVMSAMRMHGLQQRKKTRSRRGSVAPGVEATDQVDAETVVEEAAKDEEYKLIYHQTYKGAALALRKHISTKPLHTQPDLLRDVVEKLLTIFCTNPLTETLTTTKSNLLATPGSGKRIGMPESKHSQDSPFDAPSRSIAAPTKLVEDSLFHMGSPVMKRKGKAEQSIAV</sequence>
<evidence type="ECO:0000259" key="2">
    <source>
        <dbReference type="Pfam" id="PF18596"/>
    </source>
</evidence>
<name>A0A9P4KEA0_9PLEO</name>
<dbReference type="OrthoDB" id="4205424at2759"/>
<evidence type="ECO:0000256" key="1">
    <source>
        <dbReference type="SAM" id="MobiDB-lite"/>
    </source>
</evidence>
<feature type="domain" description="Sld7 C-terminal" evidence="2">
    <location>
        <begin position="332"/>
        <end position="433"/>
    </location>
</feature>
<proteinExistence type="predicted"/>
<feature type="region of interest" description="Disordered" evidence="1">
    <location>
        <begin position="349"/>
        <end position="370"/>
    </location>
</feature>
<comment type="caution">
    <text evidence="3">The sequence shown here is derived from an EMBL/GenBank/DDBJ whole genome shotgun (WGS) entry which is preliminary data.</text>
</comment>